<reference evidence="1 2" key="1">
    <citation type="journal article" date="2016" name="PLoS ONE">
        <title>Plasmid Characterization and Chromosome Analysis of Two netF+ Clostridium perfringens Isolates Associated with Foal and Canine Necrotizing Enteritis.</title>
        <authorList>
            <person name="Mehdizadeh Gohari I."/>
            <person name="Kropinski A.M."/>
            <person name="Weese S.J."/>
            <person name="Parreira V.R."/>
            <person name="Whitehead A.E."/>
            <person name="Boerlin P."/>
            <person name="Prescott J.F."/>
        </authorList>
    </citation>
    <scope>NUCLEOTIDE SEQUENCE [LARGE SCALE GENOMIC DNA]</scope>
    <source>
        <strain evidence="1 2">JP838</strain>
        <plasmid evidence="2">Plasmid pJFP838A</plasmid>
    </source>
</reference>
<dbReference type="PATRIC" id="fig|1502.177.peg.3420"/>
<accession>A0A140GRG9</accession>
<dbReference type="AlphaFoldDB" id="A0A140GRG9"/>
<dbReference type="RefSeq" id="WP_207737425.1">
    <property type="nucleotide sequence ID" value="NZ_CATNZX010000001.1"/>
</dbReference>
<organism evidence="1 2">
    <name type="scientific">Clostridium perfringens</name>
    <dbReference type="NCBI Taxonomy" id="1502"/>
    <lineage>
        <taxon>Bacteria</taxon>
        <taxon>Bacillati</taxon>
        <taxon>Bacillota</taxon>
        <taxon>Clostridia</taxon>
        <taxon>Eubacteriales</taxon>
        <taxon>Clostridiaceae</taxon>
        <taxon>Clostridium</taxon>
    </lineage>
</organism>
<evidence type="ECO:0000313" key="1">
    <source>
        <dbReference type="EMBL" id="AMN31128.1"/>
    </source>
</evidence>
<dbReference type="EMBL" id="CP013615">
    <property type="protein sequence ID" value="AMN31128.1"/>
    <property type="molecule type" value="Genomic_DNA"/>
</dbReference>
<protein>
    <submittedName>
        <fullName evidence="1">Uncharacterized protein</fullName>
    </submittedName>
</protein>
<name>A0A140GRG9_CLOPF</name>
<sequence>MNNELIKERLINFWKNTETKKLASIFEQYMNNMGVRKLNRRRKNNKNTYLIDGKSTGWNRVSCYYYKNSEKYSEEELSMTLRKKSGNYFIVEKHGIRCFEIDYSGIRHYDENLLNEVIEENKDLFKMMGII</sequence>
<gene>
    <name evidence="1" type="ORF">JFP838_pA0212</name>
</gene>
<evidence type="ECO:0000313" key="2">
    <source>
        <dbReference type="Proteomes" id="UP000070260"/>
    </source>
</evidence>
<dbReference type="Proteomes" id="UP000070260">
    <property type="component" value="Plasmid pJFP838A"/>
</dbReference>
<keyword evidence="1" id="KW-0614">Plasmid</keyword>
<proteinExistence type="predicted"/>
<geneLocation type="plasmid" evidence="1 2">
    <name>pJFP838A</name>
</geneLocation>